<reference evidence="1" key="1">
    <citation type="submission" date="2021-06" db="EMBL/GenBank/DDBJ databases">
        <authorList>
            <person name="Kallberg Y."/>
            <person name="Tangrot J."/>
            <person name="Rosling A."/>
        </authorList>
    </citation>
    <scope>NUCLEOTIDE SEQUENCE</scope>
    <source>
        <strain evidence="1">MA461A</strain>
    </source>
</reference>
<name>A0ACA9PB97_9GLOM</name>
<evidence type="ECO:0000313" key="1">
    <source>
        <dbReference type="EMBL" id="CAG8701295.1"/>
    </source>
</evidence>
<sequence length="255" mass="29889">MLPKCKTLSTPPHITDDEYYKELSLPKTQAKKARRLDRKRKTITKYEIRELDKIQYKNYRTTNLIQQANRYRNIAKYSLNDFNFELEDSFDLSIWQHKLSNLNIRYNYCQALKWKNESPGFCCLNGKIKLALFEPPLLAISQLLTRFDITTSITTNRSIFEVNKSYIFRIQEALYYNIGSLISPTELDHINPFVQIFQSARRQATRNPALKLKISNISSQVMRNYNLLVVSEIAAIITDDDTIDFGRDIILTTQQ</sequence>
<evidence type="ECO:0000313" key="2">
    <source>
        <dbReference type="Proteomes" id="UP000789920"/>
    </source>
</evidence>
<dbReference type="EMBL" id="CAJVQC010019444">
    <property type="protein sequence ID" value="CAG8701295.1"/>
    <property type="molecule type" value="Genomic_DNA"/>
</dbReference>
<accession>A0ACA9PB97</accession>
<proteinExistence type="predicted"/>
<dbReference type="Proteomes" id="UP000789920">
    <property type="component" value="Unassembled WGS sequence"/>
</dbReference>
<protein>
    <submittedName>
        <fullName evidence="1">36277_t:CDS:1</fullName>
    </submittedName>
</protein>
<organism evidence="1 2">
    <name type="scientific">Racocetra persica</name>
    <dbReference type="NCBI Taxonomy" id="160502"/>
    <lineage>
        <taxon>Eukaryota</taxon>
        <taxon>Fungi</taxon>
        <taxon>Fungi incertae sedis</taxon>
        <taxon>Mucoromycota</taxon>
        <taxon>Glomeromycotina</taxon>
        <taxon>Glomeromycetes</taxon>
        <taxon>Diversisporales</taxon>
        <taxon>Gigasporaceae</taxon>
        <taxon>Racocetra</taxon>
    </lineage>
</organism>
<gene>
    <name evidence="1" type="ORF">RPERSI_LOCUS10038</name>
</gene>
<comment type="caution">
    <text evidence="1">The sequence shown here is derived from an EMBL/GenBank/DDBJ whole genome shotgun (WGS) entry which is preliminary data.</text>
</comment>
<feature type="non-terminal residue" evidence="1">
    <location>
        <position position="255"/>
    </location>
</feature>
<keyword evidence="2" id="KW-1185">Reference proteome</keyword>